<reference evidence="3 4" key="1">
    <citation type="submission" date="2019-02" db="EMBL/GenBank/DDBJ databases">
        <title>Deep-cultivation of Planctomycetes and their phenomic and genomic characterization uncovers novel biology.</title>
        <authorList>
            <person name="Wiegand S."/>
            <person name="Jogler M."/>
            <person name="Boedeker C."/>
            <person name="Pinto D."/>
            <person name="Vollmers J."/>
            <person name="Rivas-Marin E."/>
            <person name="Kohn T."/>
            <person name="Peeters S.H."/>
            <person name="Heuer A."/>
            <person name="Rast P."/>
            <person name="Oberbeckmann S."/>
            <person name="Bunk B."/>
            <person name="Jeske O."/>
            <person name="Meyerdierks A."/>
            <person name="Storesund J.E."/>
            <person name="Kallscheuer N."/>
            <person name="Luecker S."/>
            <person name="Lage O.M."/>
            <person name="Pohl T."/>
            <person name="Merkel B.J."/>
            <person name="Hornburger P."/>
            <person name="Mueller R.-W."/>
            <person name="Bruemmer F."/>
            <person name="Labrenz M."/>
            <person name="Spormann A.M."/>
            <person name="Op Den Camp H."/>
            <person name="Overmann J."/>
            <person name="Amann R."/>
            <person name="Jetten M.S.M."/>
            <person name="Mascher T."/>
            <person name="Medema M.H."/>
            <person name="Devos D.P."/>
            <person name="Kaster A.-K."/>
            <person name="Ovreas L."/>
            <person name="Rohde M."/>
            <person name="Galperin M.Y."/>
            <person name="Jogler C."/>
        </authorList>
    </citation>
    <scope>NUCLEOTIDE SEQUENCE [LARGE SCALE GENOMIC DNA]</scope>
    <source>
        <strain evidence="3 4">Pla52o</strain>
    </source>
</reference>
<evidence type="ECO:0000313" key="4">
    <source>
        <dbReference type="Proteomes" id="UP000316304"/>
    </source>
</evidence>
<dbReference type="Pfam" id="PF00782">
    <property type="entry name" value="DSPc"/>
    <property type="match status" value="1"/>
</dbReference>
<keyword evidence="1" id="KW-0812">Transmembrane</keyword>
<evidence type="ECO:0000313" key="3">
    <source>
        <dbReference type="EMBL" id="TWU10045.1"/>
    </source>
</evidence>
<keyword evidence="4" id="KW-1185">Reference proteome</keyword>
<dbReference type="AlphaFoldDB" id="A0A5C6BCU8"/>
<dbReference type="Proteomes" id="UP000316304">
    <property type="component" value="Unassembled WGS sequence"/>
</dbReference>
<organism evidence="3 4">
    <name type="scientific">Novipirellula galeiformis</name>
    <dbReference type="NCBI Taxonomy" id="2528004"/>
    <lineage>
        <taxon>Bacteria</taxon>
        <taxon>Pseudomonadati</taxon>
        <taxon>Planctomycetota</taxon>
        <taxon>Planctomycetia</taxon>
        <taxon>Pirellulales</taxon>
        <taxon>Pirellulaceae</taxon>
        <taxon>Novipirellula</taxon>
    </lineage>
</organism>
<accession>A0A5C6BCU8</accession>
<feature type="transmembrane region" description="Helical" evidence="1">
    <location>
        <begin position="28"/>
        <end position="51"/>
    </location>
</feature>
<comment type="caution">
    <text evidence="3">The sequence shown here is derived from an EMBL/GenBank/DDBJ whole genome shotgun (WGS) entry which is preliminary data.</text>
</comment>
<name>A0A5C6BCU8_9BACT</name>
<keyword evidence="1" id="KW-1133">Transmembrane helix</keyword>
<dbReference type="PROSITE" id="PS00383">
    <property type="entry name" value="TYR_PHOSPHATASE_1"/>
    <property type="match status" value="1"/>
</dbReference>
<protein>
    <recommendedName>
        <fullName evidence="2">Tyrosine specific protein phosphatases domain-containing protein</fullName>
    </recommendedName>
</protein>
<feature type="domain" description="Tyrosine specific protein phosphatases" evidence="2">
    <location>
        <begin position="146"/>
        <end position="212"/>
    </location>
</feature>
<dbReference type="EMBL" id="SJPT01000023">
    <property type="protein sequence ID" value="TWU10045.1"/>
    <property type="molecule type" value="Genomic_DNA"/>
</dbReference>
<dbReference type="PANTHER" id="PTHR47216:SF4">
    <property type="entry name" value="OS01G0859400 PROTEIN"/>
    <property type="match status" value="1"/>
</dbReference>
<sequence length="221" mass="24681">MKYGLAFAILAVLIAIYAIRNGGWFYLLLWPAVSFALVSVAYLFASVSVFGKLPNGTLPLGRSILLAPFLAYLALVWHIVRYFSREPAFNQLTDTVFIGRRLLSHERRSDFDHIVDLTCEFSEPPALRSLGYISFPTLDGHYPTTDTMRQRVARVAELDGTVYIHCAQGHGRTATFAIAYLLHLGLSASVDDAVNYVLERRPDAHLNRTQYAMLCSIHNGG</sequence>
<feature type="transmembrane region" description="Helical" evidence="1">
    <location>
        <begin position="63"/>
        <end position="83"/>
    </location>
</feature>
<dbReference type="PANTHER" id="PTHR47216">
    <property type="match status" value="1"/>
</dbReference>
<gene>
    <name evidence="3" type="ORF">Pla52o_58020</name>
</gene>
<dbReference type="InterPro" id="IPR029021">
    <property type="entry name" value="Prot-tyrosine_phosphatase-like"/>
</dbReference>
<dbReference type="InterPro" id="IPR000387">
    <property type="entry name" value="Tyr_Pase_dom"/>
</dbReference>
<dbReference type="SUPFAM" id="SSF52799">
    <property type="entry name" value="(Phosphotyrosine protein) phosphatases II"/>
    <property type="match status" value="1"/>
</dbReference>
<dbReference type="Gene3D" id="3.90.190.10">
    <property type="entry name" value="Protein tyrosine phosphatase superfamily"/>
    <property type="match status" value="1"/>
</dbReference>
<dbReference type="InterPro" id="IPR000340">
    <property type="entry name" value="Dual-sp_phosphatase_cat-dom"/>
</dbReference>
<evidence type="ECO:0000259" key="2">
    <source>
        <dbReference type="PROSITE" id="PS50056"/>
    </source>
</evidence>
<dbReference type="InterPro" id="IPR016130">
    <property type="entry name" value="Tyr_Pase_AS"/>
</dbReference>
<dbReference type="RefSeq" id="WP_146597649.1">
    <property type="nucleotide sequence ID" value="NZ_SJPT01000023.1"/>
</dbReference>
<evidence type="ECO:0000256" key="1">
    <source>
        <dbReference type="SAM" id="Phobius"/>
    </source>
</evidence>
<dbReference type="OrthoDB" id="194849at2"/>
<keyword evidence="1" id="KW-0472">Membrane</keyword>
<proteinExistence type="predicted"/>
<dbReference type="PROSITE" id="PS50056">
    <property type="entry name" value="TYR_PHOSPHATASE_2"/>
    <property type="match status" value="1"/>
</dbReference>